<evidence type="ECO:0000313" key="2">
    <source>
        <dbReference type="Proteomes" id="UP000003875"/>
    </source>
</evidence>
<organism evidence="1 2">
    <name type="scientific">Bifidobacterium pseudocatenulatum DSM 20438 = JCM 1200 = LMG 10505</name>
    <dbReference type="NCBI Taxonomy" id="547043"/>
    <lineage>
        <taxon>Bacteria</taxon>
        <taxon>Bacillati</taxon>
        <taxon>Actinomycetota</taxon>
        <taxon>Actinomycetes</taxon>
        <taxon>Bifidobacteriales</taxon>
        <taxon>Bifidobacteriaceae</taxon>
        <taxon>Bifidobacterium</taxon>
    </lineage>
</organism>
<protein>
    <submittedName>
        <fullName evidence="1">Uncharacterized protein</fullName>
    </submittedName>
</protein>
<reference evidence="1 2" key="1">
    <citation type="submission" date="2009-02" db="EMBL/GenBank/DDBJ databases">
        <title>Draft genome sequence of Bifidobacterium pseudocatenulatum (DSM 20438).</title>
        <authorList>
            <person name="Sudarsanam P."/>
            <person name="Ley R."/>
            <person name="Guruge J."/>
            <person name="Turnbaugh P.J."/>
            <person name="Mahowald M."/>
            <person name="Liep D."/>
            <person name="Gordon J."/>
        </authorList>
    </citation>
    <scope>NUCLEOTIDE SEQUENCE [LARGE SCALE GENOMIC DNA]</scope>
    <source>
        <strain evidence="1 2">DSM 20438</strain>
    </source>
</reference>
<evidence type="ECO:0000313" key="1">
    <source>
        <dbReference type="EMBL" id="EEG71852.1"/>
    </source>
</evidence>
<proteinExistence type="predicted"/>
<name>C0BQT9_BIFPS</name>
<accession>C0BQT9</accession>
<dbReference type="Proteomes" id="UP000003875">
    <property type="component" value="Unassembled WGS sequence"/>
</dbReference>
<reference evidence="1 2" key="2">
    <citation type="submission" date="2009-02" db="EMBL/GenBank/DDBJ databases">
        <authorList>
            <person name="Fulton L."/>
            <person name="Clifton S."/>
            <person name="Fulton B."/>
            <person name="Xu J."/>
            <person name="Minx P."/>
            <person name="Pepin K.H."/>
            <person name="Johnson M."/>
            <person name="Bhonagiri V."/>
            <person name="Nash W.E."/>
            <person name="Mardis E.R."/>
            <person name="Wilson R.K."/>
        </authorList>
    </citation>
    <scope>NUCLEOTIDE SEQUENCE [LARGE SCALE GENOMIC DNA]</scope>
    <source>
        <strain evidence="1 2">DSM 20438</strain>
    </source>
</reference>
<gene>
    <name evidence="1" type="ORF">BIFPSEUDO_02742</name>
</gene>
<comment type="caution">
    <text evidence="1">The sequence shown here is derived from an EMBL/GenBank/DDBJ whole genome shotgun (WGS) entry which is preliminary data.</text>
</comment>
<dbReference type="AlphaFoldDB" id="C0BQT9"/>
<sequence length="51" mass="5675">MTPQSTKSLNACLLVVAVPFSCRSLHNAIVSFITCLEVLRRLAPEPCIRFQ</sequence>
<dbReference type="EMBL" id="ABXX02000001">
    <property type="protein sequence ID" value="EEG71852.1"/>
    <property type="molecule type" value="Genomic_DNA"/>
</dbReference>